<keyword evidence="3" id="KW-1185">Reference proteome</keyword>
<dbReference type="Proteomes" id="UP001187192">
    <property type="component" value="Unassembled WGS sequence"/>
</dbReference>
<feature type="compositionally biased region" description="Polar residues" evidence="1">
    <location>
        <begin position="1"/>
        <end position="16"/>
    </location>
</feature>
<comment type="caution">
    <text evidence="2">The sequence shown here is derived from an EMBL/GenBank/DDBJ whole genome shotgun (WGS) entry which is preliminary data.</text>
</comment>
<evidence type="ECO:0000313" key="3">
    <source>
        <dbReference type="Proteomes" id="UP001187192"/>
    </source>
</evidence>
<proteinExistence type="predicted"/>
<sequence length="71" mass="8226">MKKKATLTSVDSQANRQKAVEKKGDNRGLYFRPRRGEIKRRIFASFVDNMKKMIPKCVCFSWSTAKDTTKP</sequence>
<dbReference type="AlphaFoldDB" id="A0AA88CSG4"/>
<reference evidence="2" key="1">
    <citation type="submission" date="2023-07" db="EMBL/GenBank/DDBJ databases">
        <title>draft genome sequence of fig (Ficus carica).</title>
        <authorList>
            <person name="Takahashi T."/>
            <person name="Nishimura K."/>
        </authorList>
    </citation>
    <scope>NUCLEOTIDE SEQUENCE</scope>
</reference>
<organism evidence="2 3">
    <name type="scientific">Ficus carica</name>
    <name type="common">Common fig</name>
    <dbReference type="NCBI Taxonomy" id="3494"/>
    <lineage>
        <taxon>Eukaryota</taxon>
        <taxon>Viridiplantae</taxon>
        <taxon>Streptophyta</taxon>
        <taxon>Embryophyta</taxon>
        <taxon>Tracheophyta</taxon>
        <taxon>Spermatophyta</taxon>
        <taxon>Magnoliopsida</taxon>
        <taxon>eudicotyledons</taxon>
        <taxon>Gunneridae</taxon>
        <taxon>Pentapetalae</taxon>
        <taxon>rosids</taxon>
        <taxon>fabids</taxon>
        <taxon>Rosales</taxon>
        <taxon>Moraceae</taxon>
        <taxon>Ficeae</taxon>
        <taxon>Ficus</taxon>
    </lineage>
</organism>
<accession>A0AA88CSG4</accession>
<protein>
    <submittedName>
        <fullName evidence="2">Uncharacterized protein</fullName>
    </submittedName>
</protein>
<evidence type="ECO:0000313" key="2">
    <source>
        <dbReference type="EMBL" id="GMN33068.1"/>
    </source>
</evidence>
<gene>
    <name evidence="2" type="ORF">TIFTF001_003956</name>
</gene>
<evidence type="ECO:0000256" key="1">
    <source>
        <dbReference type="SAM" id="MobiDB-lite"/>
    </source>
</evidence>
<name>A0AA88CSG4_FICCA</name>
<feature type="region of interest" description="Disordered" evidence="1">
    <location>
        <begin position="1"/>
        <end position="29"/>
    </location>
</feature>
<dbReference type="EMBL" id="BTGU01000004">
    <property type="protein sequence ID" value="GMN33068.1"/>
    <property type="molecule type" value="Genomic_DNA"/>
</dbReference>